<gene>
    <name evidence="1" type="ORF">DPMN_091240</name>
</gene>
<evidence type="ECO:0000313" key="1">
    <source>
        <dbReference type="EMBL" id="KAH3848857.1"/>
    </source>
</evidence>
<proteinExistence type="predicted"/>
<reference evidence="1" key="2">
    <citation type="submission" date="2020-11" db="EMBL/GenBank/DDBJ databases">
        <authorList>
            <person name="McCartney M.A."/>
            <person name="Auch B."/>
            <person name="Kono T."/>
            <person name="Mallez S."/>
            <person name="Becker A."/>
            <person name="Gohl D.M."/>
            <person name="Silverstein K.A.T."/>
            <person name="Koren S."/>
            <person name="Bechman K.B."/>
            <person name="Herman A."/>
            <person name="Abrahante J.E."/>
            <person name="Garbe J."/>
        </authorList>
    </citation>
    <scope>NUCLEOTIDE SEQUENCE</scope>
    <source>
        <strain evidence="1">Duluth1</strain>
        <tissue evidence="1">Whole animal</tissue>
    </source>
</reference>
<dbReference type="Proteomes" id="UP000828390">
    <property type="component" value="Unassembled WGS sequence"/>
</dbReference>
<dbReference type="EMBL" id="JAIWYP010000003">
    <property type="protein sequence ID" value="KAH3848857.1"/>
    <property type="molecule type" value="Genomic_DNA"/>
</dbReference>
<organism evidence="1 2">
    <name type="scientific">Dreissena polymorpha</name>
    <name type="common">Zebra mussel</name>
    <name type="synonym">Mytilus polymorpha</name>
    <dbReference type="NCBI Taxonomy" id="45954"/>
    <lineage>
        <taxon>Eukaryota</taxon>
        <taxon>Metazoa</taxon>
        <taxon>Spiralia</taxon>
        <taxon>Lophotrochozoa</taxon>
        <taxon>Mollusca</taxon>
        <taxon>Bivalvia</taxon>
        <taxon>Autobranchia</taxon>
        <taxon>Heteroconchia</taxon>
        <taxon>Euheterodonta</taxon>
        <taxon>Imparidentia</taxon>
        <taxon>Neoheterodontei</taxon>
        <taxon>Myida</taxon>
        <taxon>Dreissenoidea</taxon>
        <taxon>Dreissenidae</taxon>
        <taxon>Dreissena</taxon>
    </lineage>
</organism>
<name>A0A9D4KZ74_DREPO</name>
<accession>A0A9D4KZ74</accession>
<protein>
    <submittedName>
        <fullName evidence="1">Uncharacterized protein</fullName>
    </submittedName>
</protein>
<sequence length="57" mass="6464">MLLVTLRYPAKGDFFSEVGETAPERTCTLLEEEEEEGSQQELCVFCVPVYSTGYKCH</sequence>
<evidence type="ECO:0000313" key="2">
    <source>
        <dbReference type="Proteomes" id="UP000828390"/>
    </source>
</evidence>
<comment type="caution">
    <text evidence="1">The sequence shown here is derived from an EMBL/GenBank/DDBJ whole genome shotgun (WGS) entry which is preliminary data.</text>
</comment>
<keyword evidence="2" id="KW-1185">Reference proteome</keyword>
<dbReference type="AlphaFoldDB" id="A0A9D4KZ74"/>
<reference evidence="1" key="1">
    <citation type="journal article" date="2019" name="bioRxiv">
        <title>The Genome of the Zebra Mussel, Dreissena polymorpha: A Resource for Invasive Species Research.</title>
        <authorList>
            <person name="McCartney M.A."/>
            <person name="Auch B."/>
            <person name="Kono T."/>
            <person name="Mallez S."/>
            <person name="Zhang Y."/>
            <person name="Obille A."/>
            <person name="Becker A."/>
            <person name="Abrahante J.E."/>
            <person name="Garbe J."/>
            <person name="Badalamenti J.P."/>
            <person name="Herman A."/>
            <person name="Mangelson H."/>
            <person name="Liachko I."/>
            <person name="Sullivan S."/>
            <person name="Sone E.D."/>
            <person name="Koren S."/>
            <person name="Silverstein K.A.T."/>
            <person name="Beckman K.B."/>
            <person name="Gohl D.M."/>
        </authorList>
    </citation>
    <scope>NUCLEOTIDE SEQUENCE</scope>
    <source>
        <strain evidence="1">Duluth1</strain>
        <tissue evidence="1">Whole animal</tissue>
    </source>
</reference>